<dbReference type="RefSeq" id="WP_344485913.1">
    <property type="nucleotide sequence ID" value="NZ_BAAAQX010000024.1"/>
</dbReference>
<dbReference type="Proteomes" id="UP001499843">
    <property type="component" value="Unassembled WGS sequence"/>
</dbReference>
<dbReference type="SUPFAM" id="SSF51905">
    <property type="entry name" value="FAD/NAD(P)-binding domain"/>
    <property type="match status" value="1"/>
</dbReference>
<comment type="caution">
    <text evidence="2">The sequence shown here is derived from an EMBL/GenBank/DDBJ whole genome shotgun (WGS) entry which is preliminary data.</text>
</comment>
<protein>
    <recommendedName>
        <fullName evidence="1">FAD-binding domain-containing protein</fullName>
    </recommendedName>
</protein>
<dbReference type="Pfam" id="PF01494">
    <property type="entry name" value="FAD_binding_3"/>
    <property type="match status" value="1"/>
</dbReference>
<dbReference type="PANTHER" id="PTHR42685">
    <property type="entry name" value="GERANYLGERANYL DIPHOSPHATE REDUCTASE"/>
    <property type="match status" value="1"/>
</dbReference>
<gene>
    <name evidence="2" type="ORF">GCM10009850_075510</name>
</gene>
<name>A0ABN3CRP0_9ACTN</name>
<dbReference type="Gene3D" id="3.50.50.60">
    <property type="entry name" value="FAD/NAD(P)-binding domain"/>
    <property type="match status" value="1"/>
</dbReference>
<feature type="domain" description="FAD-binding" evidence="1">
    <location>
        <begin position="7"/>
        <end position="163"/>
    </location>
</feature>
<dbReference type="EMBL" id="BAAAQX010000024">
    <property type="protein sequence ID" value="GAA2212089.1"/>
    <property type="molecule type" value="Genomic_DNA"/>
</dbReference>
<evidence type="ECO:0000313" key="3">
    <source>
        <dbReference type="Proteomes" id="UP001499843"/>
    </source>
</evidence>
<dbReference type="InterPro" id="IPR002938">
    <property type="entry name" value="FAD-bd"/>
</dbReference>
<proteinExistence type="predicted"/>
<dbReference type="PANTHER" id="PTHR42685:SF22">
    <property type="entry name" value="CONDITIONED MEDIUM FACTOR RECEPTOR 1"/>
    <property type="match status" value="1"/>
</dbReference>
<evidence type="ECO:0000259" key="1">
    <source>
        <dbReference type="Pfam" id="PF01494"/>
    </source>
</evidence>
<organism evidence="2 3">
    <name type="scientific">Nonomuraea monospora</name>
    <dbReference type="NCBI Taxonomy" id="568818"/>
    <lineage>
        <taxon>Bacteria</taxon>
        <taxon>Bacillati</taxon>
        <taxon>Actinomycetota</taxon>
        <taxon>Actinomycetes</taxon>
        <taxon>Streptosporangiales</taxon>
        <taxon>Streptosporangiaceae</taxon>
        <taxon>Nonomuraea</taxon>
    </lineage>
</organism>
<dbReference type="PRINTS" id="PR00420">
    <property type="entry name" value="RNGMNOXGNASE"/>
</dbReference>
<evidence type="ECO:0000313" key="2">
    <source>
        <dbReference type="EMBL" id="GAA2212089.1"/>
    </source>
</evidence>
<reference evidence="2 3" key="1">
    <citation type="journal article" date="2019" name="Int. J. Syst. Evol. Microbiol.">
        <title>The Global Catalogue of Microorganisms (GCM) 10K type strain sequencing project: providing services to taxonomists for standard genome sequencing and annotation.</title>
        <authorList>
            <consortium name="The Broad Institute Genomics Platform"/>
            <consortium name="The Broad Institute Genome Sequencing Center for Infectious Disease"/>
            <person name="Wu L."/>
            <person name="Ma J."/>
        </authorList>
    </citation>
    <scope>NUCLEOTIDE SEQUENCE [LARGE SCALE GENOMIC DNA]</scope>
    <source>
        <strain evidence="2 3">JCM 16114</strain>
    </source>
</reference>
<accession>A0ABN3CRP0</accession>
<dbReference type="InterPro" id="IPR036188">
    <property type="entry name" value="FAD/NAD-bd_sf"/>
</dbReference>
<keyword evidence="3" id="KW-1185">Reference proteome</keyword>
<dbReference type="InterPro" id="IPR050407">
    <property type="entry name" value="Geranylgeranyl_reductase"/>
</dbReference>
<sequence length="391" mass="41997">MSQKLVTKIAIVGAGPAGGAAAAALAQRGVGDVLLLDRGEPPRDKTCGSALSPATLGVLRGLGLRDEVERLGYPARSLLLTTPAGRSLHLHTRQGAIILPRRHFDELLVRRATSRGVGFTGSFRATELIRHGPRVRGVRGVHQGRPVEVAADVVLCADGGHSIFPADPRPEPAIVTVMGWWEEFPFEPHTLEMIFDRRLSPLYGWMFPETADRVNIGICVDRERLRRCGGNVRDLFAGFLHARFRDRLRNARQVGRLQGHPIAYTSIVRDLTTPGALRVGEAARLTSSATGEGIFQAVQSGIYAGHAAADVVQGVRGEEEAWQRYRAACRKRFTSGLVGGLVGGLAVRAAVRGGLLDAAAVIFGDPRLRRLATRVVGSGLTGTHLPPPEST</sequence>